<evidence type="ECO:0000313" key="2">
    <source>
        <dbReference type="EMBL" id="KXA88732.1"/>
    </source>
</evidence>
<reference evidence="2 3" key="1">
    <citation type="journal article" date="2016" name="Sci. Rep.">
        <title>Metabolic traits of an uncultured archaeal lineage -MSBL1- from brine pools of the Red Sea.</title>
        <authorList>
            <person name="Mwirichia R."/>
            <person name="Alam I."/>
            <person name="Rashid M."/>
            <person name="Vinu M."/>
            <person name="Ba-Alawi W."/>
            <person name="Anthony Kamau A."/>
            <person name="Kamanda Ngugi D."/>
            <person name="Goker M."/>
            <person name="Klenk H.P."/>
            <person name="Bajic V."/>
            <person name="Stingl U."/>
        </authorList>
    </citation>
    <scope>NUCLEOTIDE SEQUENCE [LARGE SCALE GENOMIC DNA]</scope>
    <source>
        <strain evidence="2">SCGC-AAA259A05</strain>
    </source>
</reference>
<accession>A0A133U3H3</accession>
<dbReference type="SMART" id="SM00518">
    <property type="entry name" value="AP2Ec"/>
    <property type="match status" value="1"/>
</dbReference>
<dbReference type="GO" id="GO:0008270">
    <property type="term" value="F:zinc ion binding"/>
    <property type="evidence" value="ECO:0007669"/>
    <property type="project" value="InterPro"/>
</dbReference>
<dbReference type="Pfam" id="PF01261">
    <property type="entry name" value="AP_endonuc_2"/>
    <property type="match status" value="1"/>
</dbReference>
<dbReference type="PANTHER" id="PTHR12110">
    <property type="entry name" value="HYDROXYPYRUVATE ISOMERASE"/>
    <property type="match status" value="1"/>
</dbReference>
<dbReference type="InterPro" id="IPR001719">
    <property type="entry name" value="AP_endonuc_2"/>
</dbReference>
<dbReference type="InterPro" id="IPR036237">
    <property type="entry name" value="Xyl_isomerase-like_sf"/>
</dbReference>
<dbReference type="GO" id="GO:0003677">
    <property type="term" value="F:DNA binding"/>
    <property type="evidence" value="ECO:0007669"/>
    <property type="project" value="InterPro"/>
</dbReference>
<dbReference type="InterPro" id="IPR050312">
    <property type="entry name" value="IolE/XylAMocC-like"/>
</dbReference>
<protein>
    <recommendedName>
        <fullName evidence="1">Xylose isomerase-like TIM barrel domain-containing protein</fullName>
    </recommendedName>
</protein>
<dbReference type="AlphaFoldDB" id="A0A133U3H3"/>
<dbReference type="GO" id="GO:0006281">
    <property type="term" value="P:DNA repair"/>
    <property type="evidence" value="ECO:0007669"/>
    <property type="project" value="InterPro"/>
</dbReference>
<organism evidence="2 3">
    <name type="scientific">candidate division MSBL1 archaeon SCGC-AAA259A05</name>
    <dbReference type="NCBI Taxonomy" id="1698259"/>
    <lineage>
        <taxon>Archaea</taxon>
        <taxon>Methanobacteriati</taxon>
        <taxon>Methanobacteriota</taxon>
        <taxon>candidate division MSBL1</taxon>
    </lineage>
</organism>
<dbReference type="SUPFAM" id="SSF51658">
    <property type="entry name" value="Xylose isomerase-like"/>
    <property type="match status" value="1"/>
</dbReference>
<dbReference type="InterPro" id="IPR013022">
    <property type="entry name" value="Xyl_isomerase-like_TIM-brl"/>
</dbReference>
<dbReference type="Gene3D" id="3.20.20.150">
    <property type="entry name" value="Divalent-metal-dependent TIM barrel enzymes"/>
    <property type="match status" value="1"/>
</dbReference>
<name>A0A133U3H3_9EURY</name>
<comment type="caution">
    <text evidence="2">The sequence shown here is derived from an EMBL/GenBank/DDBJ whole genome shotgun (WGS) entry which is preliminary data.</text>
</comment>
<proteinExistence type="predicted"/>
<evidence type="ECO:0000259" key="1">
    <source>
        <dbReference type="Pfam" id="PF01261"/>
    </source>
</evidence>
<feature type="domain" description="Xylose isomerase-like TIM barrel" evidence="1">
    <location>
        <begin position="28"/>
        <end position="256"/>
    </location>
</feature>
<evidence type="ECO:0000313" key="3">
    <source>
        <dbReference type="Proteomes" id="UP000070163"/>
    </source>
</evidence>
<sequence length="275" mass="31350">MKIGLSVAILWDYKELDIPKAISHSVDNLNYEAVEIHCEEPFFKGWGTEGGHETREKIKDALSVVDADVSLHAPYHDTNIATMSSGIGKEIIRQHKECIETARYLDSEILVVHPGFVSSRKYERKISLQKMTENLKKITKFAGENGVKICLENLSSKRKAMCTDTAEIKKTLKKVNMEDLKVTFDIAHANTTEEGPLKFARRLKEHIAHVHVSDNTGEDNHLPMGLGNIDFEAVFEELNPFDGFSVVEGWIPRDEDPFLIYDREELEKIRKKLRN</sequence>
<gene>
    <name evidence="2" type="ORF">AKJ57_06405</name>
</gene>
<dbReference type="Proteomes" id="UP000070163">
    <property type="component" value="Unassembled WGS sequence"/>
</dbReference>
<dbReference type="PANTHER" id="PTHR12110:SF21">
    <property type="entry name" value="XYLOSE ISOMERASE-LIKE TIM BARREL DOMAIN-CONTAINING PROTEIN"/>
    <property type="match status" value="1"/>
</dbReference>
<dbReference type="EMBL" id="LHXJ01000127">
    <property type="protein sequence ID" value="KXA88732.1"/>
    <property type="molecule type" value="Genomic_DNA"/>
</dbReference>
<keyword evidence="3" id="KW-1185">Reference proteome</keyword>